<dbReference type="InterPro" id="IPR041471">
    <property type="entry name" value="UvrB_inter"/>
</dbReference>
<feature type="domain" description="Helicase C-terminal" evidence="16">
    <location>
        <begin position="429"/>
        <end position="582"/>
    </location>
</feature>
<feature type="binding site" evidence="12">
    <location>
        <begin position="42"/>
        <end position="49"/>
    </location>
    <ligand>
        <name>ATP</name>
        <dbReference type="ChEBI" id="CHEBI:30616"/>
    </ligand>
</feature>
<dbReference type="OrthoDB" id="8371at2157"/>
<comment type="function">
    <text evidence="12">The UvrABC repair system catalyzes the recognition and processing of DNA lesions. A damage recognition complex composed of 2 UvrA and 2 UvrB subunits scans DNA for abnormalities. Upon binding of the UvrA(2)B(2) complex to a putative damaged site, the DNA wraps around one UvrB monomer. DNA wrap is dependent on ATP binding by UvrB and probably causes local melting of the DNA helix, facilitating insertion of UvrB beta-hairpin between the DNA strands. Then UvrB probes one DNA strand for the presence of a lesion. If a lesion is found the UvrA subunits dissociate and the UvrB-DNA preincision complex is formed. This complex is subsequently bound by UvrC and the second UvrB is released. If no lesion is found, the DNA wraps around the other UvrB subunit that will check the other stand for damage.</text>
</comment>
<dbReference type="RefSeq" id="WP_015018740.1">
    <property type="nucleotide sequence ID" value="NC_018719.1"/>
</dbReference>
<dbReference type="PANTHER" id="PTHR24029">
    <property type="entry name" value="UVRABC SYSTEM PROTEIN B"/>
    <property type="match status" value="1"/>
</dbReference>
<dbReference type="PROSITE" id="PS50151">
    <property type="entry name" value="UVR"/>
    <property type="match status" value="1"/>
</dbReference>
<dbReference type="PATRIC" id="fig|1237085.11.peg.1209"/>
<dbReference type="GO" id="GO:0120545">
    <property type="term" value="F:nucleic acid conformation isomerase activity"/>
    <property type="evidence" value="ECO:0007669"/>
    <property type="project" value="UniProtKB-ARBA"/>
</dbReference>
<evidence type="ECO:0000256" key="11">
    <source>
        <dbReference type="ARBA" id="ARBA00029504"/>
    </source>
</evidence>
<dbReference type="HOGENOM" id="CLU_009621_2_1_2"/>
<dbReference type="GeneID" id="13797522"/>
<reference evidence="17 18" key="1">
    <citation type="journal article" date="2012" name="Environ. Microbiol.">
        <title>The genome of the ammonia-oxidizing Candidatus Nitrososphaera gargensis: insights into metabolic versatility and environmental adaptations.</title>
        <authorList>
            <person name="Spang A."/>
            <person name="Poehlein A."/>
            <person name="Offre P."/>
            <person name="Zumbragel S."/>
            <person name="Haider S."/>
            <person name="Rychlik N."/>
            <person name="Nowka B."/>
            <person name="Schmeisser C."/>
            <person name="Lebedeva E.V."/>
            <person name="Rattei T."/>
            <person name="Bohm C."/>
            <person name="Schmid M."/>
            <person name="Galushko A."/>
            <person name="Hatzenpichler R."/>
            <person name="Weinmaier T."/>
            <person name="Daniel R."/>
            <person name="Schleper C."/>
            <person name="Spieck E."/>
            <person name="Streit W."/>
            <person name="Wagner M."/>
        </authorList>
    </citation>
    <scope>NUCLEOTIDE SEQUENCE [LARGE SCALE GENOMIC DNA]</scope>
    <source>
        <strain evidence="18">Ga9.2</strain>
    </source>
</reference>
<keyword evidence="3 12" id="KW-0963">Cytoplasm</keyword>
<dbReference type="InterPro" id="IPR027417">
    <property type="entry name" value="P-loop_NTPase"/>
</dbReference>
<sequence>MLTSSRSFALAKDAFPPSGDQPEAIEQLVRGVQKGGRQTLLGVTGSGKTYTIANVIARTNKNTLVISHNKTLAAQLYAEFKEFFPENNVGYFVSFYDYYQPESYIPQTDTYIEKDTEVNEKIEKMRLEATAMLMSGEPTIIVSTVSCIYSLGSPKEWEKSAITLTKGMEIDRKILIHNLIEARYERNDMSLMPGNFRAKGDTIDIIPGYSDDIIRVSVFGDEIERISIHDHVSMKKLRDVNAVKIFPAKHYITDDDSRNSALESIKRELENWLPNLPSELERQRLAQRTKYDLEMIEELGYCSGIENYSRHLDGRAPGQPPFCLLDFFGDDFLLVIDESHVTLPQLHGMYNGDHTRKKMLIDYGFRLPSSYDNRPLKFEEFEKYLRNVIFVSATPGPYELKSSWQVAEQLVRPTGLVDPKVEIRPTKNQMEDLIKEIKNRAKKNQRTLVTTLTKRMAEDLAEFLAKNEVRVRYLHSEIEGLERTQLIRQLRLGEFDALVGINLLREGLDIPEVSLVAILDADKEGFLRNTTSLIQTFGRAARNLDGAVIMYSDHSTESMKQAIEETERRRKKQLEYNKKHKIKPRTIVKPIPESTKEIGDMSVETKSMTRQDLVKLAVETEATMKRFAEELDFEKAIMFREKLSKIRKALGEPALAEVS</sequence>
<name>K0IH77_NITGG</name>
<evidence type="ECO:0000256" key="12">
    <source>
        <dbReference type="HAMAP-Rule" id="MF_00204"/>
    </source>
</evidence>
<comment type="subcellular location">
    <subcellularLocation>
        <location evidence="1 12">Cytoplasm</location>
    </subcellularLocation>
</comment>
<dbReference type="NCBIfam" id="TIGR00631">
    <property type="entry name" value="uvrb"/>
    <property type="match status" value="1"/>
</dbReference>
<feature type="domain" description="UVR" evidence="14">
    <location>
        <begin position="614"/>
        <end position="649"/>
    </location>
</feature>
<dbReference type="GO" id="GO:0009381">
    <property type="term" value="F:excinuclease ABC activity"/>
    <property type="evidence" value="ECO:0007669"/>
    <property type="project" value="UniProtKB-UniRule"/>
</dbReference>
<dbReference type="InterPro" id="IPR001943">
    <property type="entry name" value="UVR_dom"/>
</dbReference>
<dbReference type="Pfam" id="PF00271">
    <property type="entry name" value="Helicase_C"/>
    <property type="match status" value="1"/>
</dbReference>
<dbReference type="Pfam" id="PF12344">
    <property type="entry name" value="UvrB"/>
    <property type="match status" value="1"/>
</dbReference>
<keyword evidence="7 12" id="KW-0067">ATP-binding</keyword>
<evidence type="ECO:0000313" key="18">
    <source>
        <dbReference type="Proteomes" id="UP000008037"/>
    </source>
</evidence>
<dbReference type="InterPro" id="IPR004807">
    <property type="entry name" value="UvrB"/>
</dbReference>
<dbReference type="Pfam" id="PF17757">
    <property type="entry name" value="UvrB_inter"/>
    <property type="match status" value="1"/>
</dbReference>
<dbReference type="InterPro" id="IPR036876">
    <property type="entry name" value="UVR_dom_sf"/>
</dbReference>
<evidence type="ECO:0000256" key="1">
    <source>
        <dbReference type="ARBA" id="ARBA00004496"/>
    </source>
</evidence>
<evidence type="ECO:0000256" key="6">
    <source>
        <dbReference type="ARBA" id="ARBA00022769"/>
    </source>
</evidence>
<keyword evidence="18" id="KW-1185">Reference proteome</keyword>
<keyword evidence="4 12" id="KW-0547">Nucleotide-binding</keyword>
<evidence type="ECO:0000259" key="16">
    <source>
        <dbReference type="PROSITE" id="PS51194"/>
    </source>
</evidence>
<dbReference type="GO" id="GO:0006289">
    <property type="term" value="P:nucleotide-excision repair"/>
    <property type="evidence" value="ECO:0007669"/>
    <property type="project" value="UniProtKB-UniRule"/>
</dbReference>
<dbReference type="NCBIfam" id="NF003673">
    <property type="entry name" value="PRK05298.1"/>
    <property type="match status" value="1"/>
</dbReference>
<dbReference type="Gene3D" id="4.10.860.10">
    <property type="entry name" value="UVR domain"/>
    <property type="match status" value="1"/>
</dbReference>
<dbReference type="SUPFAM" id="SSF46600">
    <property type="entry name" value="C-terminal UvrC-binding domain of UvrB"/>
    <property type="match status" value="1"/>
</dbReference>
<dbReference type="EMBL" id="CP002408">
    <property type="protein sequence ID" value="AFU58203.1"/>
    <property type="molecule type" value="Genomic_DNA"/>
</dbReference>
<proteinExistence type="inferred from homology"/>
<protein>
    <recommendedName>
        <fullName evidence="11 12">UvrABC system protein B</fullName>
        <shortName evidence="12">Protein UvrB</shortName>
    </recommendedName>
    <alternativeName>
        <fullName evidence="12">Excinuclease ABC subunit B</fullName>
    </alternativeName>
</protein>
<evidence type="ECO:0000256" key="2">
    <source>
        <dbReference type="ARBA" id="ARBA00008533"/>
    </source>
</evidence>
<evidence type="ECO:0000256" key="10">
    <source>
        <dbReference type="ARBA" id="ARBA00026033"/>
    </source>
</evidence>
<dbReference type="InterPro" id="IPR006935">
    <property type="entry name" value="Helicase/UvrB_N"/>
</dbReference>
<dbReference type="PROSITE" id="PS51194">
    <property type="entry name" value="HELICASE_CTER"/>
    <property type="match status" value="1"/>
</dbReference>
<dbReference type="InterPro" id="IPR024759">
    <property type="entry name" value="UvrB_YAD/RRR_dom"/>
</dbReference>
<dbReference type="SUPFAM" id="SSF52540">
    <property type="entry name" value="P-loop containing nucleoside triphosphate hydrolases"/>
    <property type="match status" value="2"/>
</dbReference>
<organism evidence="17 18">
    <name type="scientific">Nitrososphaera gargensis (strain Ga9.2)</name>
    <dbReference type="NCBI Taxonomy" id="1237085"/>
    <lineage>
        <taxon>Archaea</taxon>
        <taxon>Nitrososphaerota</taxon>
        <taxon>Nitrososphaeria</taxon>
        <taxon>Nitrososphaerales</taxon>
        <taxon>Nitrososphaeraceae</taxon>
        <taxon>Nitrososphaera</taxon>
    </lineage>
</organism>
<dbReference type="STRING" id="1237085.Ngar_c12630"/>
<dbReference type="GO" id="GO:0005737">
    <property type="term" value="C:cytoplasm"/>
    <property type="evidence" value="ECO:0007669"/>
    <property type="project" value="UniProtKB-SubCell"/>
</dbReference>
<dbReference type="HAMAP" id="MF_00204">
    <property type="entry name" value="UvrB"/>
    <property type="match status" value="1"/>
</dbReference>
<comment type="domain">
    <text evidence="12">The beta-hairpin motif is involved in DNA binding.</text>
</comment>
<keyword evidence="5 12" id="KW-0227">DNA damage</keyword>
<dbReference type="SMART" id="SM00490">
    <property type="entry name" value="HELICc"/>
    <property type="match status" value="1"/>
</dbReference>
<feature type="short sequence motif" description="Beta-hairpin" evidence="12">
    <location>
        <begin position="95"/>
        <end position="118"/>
    </location>
</feature>
<dbReference type="CDD" id="cd17916">
    <property type="entry name" value="DEXHc_UvrB"/>
    <property type="match status" value="1"/>
</dbReference>
<evidence type="ECO:0000256" key="9">
    <source>
        <dbReference type="ARBA" id="ARBA00023204"/>
    </source>
</evidence>
<dbReference type="InParanoid" id="K0IH77"/>
<comment type="subunit">
    <text evidence="10 12">Forms a heterotetramer with UvrA during the search for lesions. Interacts with UvrC in an incision complex.</text>
</comment>
<evidence type="ECO:0000256" key="13">
    <source>
        <dbReference type="SAM" id="MobiDB-lite"/>
    </source>
</evidence>
<feature type="domain" description="Helicase ATP-binding" evidence="15">
    <location>
        <begin position="29"/>
        <end position="186"/>
    </location>
</feature>
<dbReference type="SMART" id="SM00487">
    <property type="entry name" value="DEXDc"/>
    <property type="match status" value="1"/>
</dbReference>
<dbReference type="CDD" id="cd18790">
    <property type="entry name" value="SF2_C_UvrB"/>
    <property type="match status" value="1"/>
</dbReference>
<comment type="similarity">
    <text evidence="2 12">Belongs to the UvrB family.</text>
</comment>
<evidence type="ECO:0000256" key="7">
    <source>
        <dbReference type="ARBA" id="ARBA00022840"/>
    </source>
</evidence>
<accession>K0IH77</accession>
<evidence type="ECO:0000259" key="15">
    <source>
        <dbReference type="PROSITE" id="PS51192"/>
    </source>
</evidence>
<dbReference type="GO" id="GO:0016887">
    <property type="term" value="F:ATP hydrolysis activity"/>
    <property type="evidence" value="ECO:0007669"/>
    <property type="project" value="InterPro"/>
</dbReference>
<keyword evidence="8 12" id="KW-0267">Excision nuclease</keyword>
<evidence type="ECO:0000256" key="3">
    <source>
        <dbReference type="ARBA" id="ARBA00022490"/>
    </source>
</evidence>
<feature type="region of interest" description="Disordered" evidence="13">
    <location>
        <begin position="1"/>
        <end position="21"/>
    </location>
</feature>
<dbReference type="GO" id="GO:0009380">
    <property type="term" value="C:excinuclease repair complex"/>
    <property type="evidence" value="ECO:0007669"/>
    <property type="project" value="InterPro"/>
</dbReference>
<gene>
    <name evidence="12 17" type="primary">uvrB</name>
    <name evidence="17" type="ordered locus">Ngar_c12630</name>
</gene>
<dbReference type="KEGG" id="nga:Ngar_c12630"/>
<dbReference type="InterPro" id="IPR014001">
    <property type="entry name" value="Helicase_ATP-bd"/>
</dbReference>
<dbReference type="Pfam" id="PF04851">
    <property type="entry name" value="ResIII"/>
    <property type="match status" value="1"/>
</dbReference>
<evidence type="ECO:0000259" key="14">
    <source>
        <dbReference type="PROSITE" id="PS50151"/>
    </source>
</evidence>
<dbReference type="Proteomes" id="UP000008037">
    <property type="component" value="Chromosome"/>
</dbReference>
<dbReference type="GO" id="GO:0005524">
    <property type="term" value="F:ATP binding"/>
    <property type="evidence" value="ECO:0007669"/>
    <property type="project" value="UniProtKB-UniRule"/>
</dbReference>
<dbReference type="GO" id="GO:0009432">
    <property type="term" value="P:SOS response"/>
    <property type="evidence" value="ECO:0007669"/>
    <property type="project" value="UniProtKB-UniRule"/>
</dbReference>
<keyword evidence="12" id="KW-0742">SOS response</keyword>
<dbReference type="AlphaFoldDB" id="K0IH77"/>
<evidence type="ECO:0000313" key="17">
    <source>
        <dbReference type="EMBL" id="AFU58203.1"/>
    </source>
</evidence>
<keyword evidence="6 12" id="KW-0228">DNA excision</keyword>
<dbReference type="Gene3D" id="3.40.50.300">
    <property type="entry name" value="P-loop containing nucleotide triphosphate hydrolases"/>
    <property type="match status" value="3"/>
</dbReference>
<dbReference type="PROSITE" id="PS51192">
    <property type="entry name" value="HELICASE_ATP_BIND_1"/>
    <property type="match status" value="1"/>
</dbReference>
<dbReference type="GO" id="GO:0003677">
    <property type="term" value="F:DNA binding"/>
    <property type="evidence" value="ECO:0007669"/>
    <property type="project" value="UniProtKB-UniRule"/>
</dbReference>
<evidence type="ECO:0000256" key="8">
    <source>
        <dbReference type="ARBA" id="ARBA00022881"/>
    </source>
</evidence>
<evidence type="ECO:0000256" key="4">
    <source>
        <dbReference type="ARBA" id="ARBA00022741"/>
    </source>
</evidence>
<dbReference type="InterPro" id="IPR001650">
    <property type="entry name" value="Helicase_C-like"/>
</dbReference>
<keyword evidence="9 12" id="KW-0234">DNA repair</keyword>
<evidence type="ECO:0000256" key="5">
    <source>
        <dbReference type="ARBA" id="ARBA00022763"/>
    </source>
</evidence>
<dbReference type="PANTHER" id="PTHR24029:SF0">
    <property type="entry name" value="UVRABC SYSTEM PROTEIN B"/>
    <property type="match status" value="1"/>
</dbReference>